<dbReference type="AlphaFoldDB" id="A0A433UNH6"/>
<accession>A0A433UNH6</accession>
<comment type="caution">
    <text evidence="1">The sequence shown here is derived from an EMBL/GenBank/DDBJ whole genome shotgun (WGS) entry which is preliminary data.</text>
</comment>
<sequence>MVHALRVLLRQLVDGSIWEMFFTRLAEEQNPTSLKLCWVMVTYKLTYYTAVGAIHELPYTINRK</sequence>
<dbReference type="EMBL" id="RSCM01000010">
    <property type="protein sequence ID" value="RUS95372.1"/>
    <property type="molecule type" value="Genomic_DNA"/>
</dbReference>
<reference evidence="1 2" key="1">
    <citation type="journal article" date="2019" name="Genome Biol. Evol.">
        <title>Day and night: Metabolic profiles and evolutionary relationships of six axenic non-marine cyanobacteria.</title>
        <authorList>
            <person name="Will S.E."/>
            <person name="Henke P."/>
            <person name="Boedeker C."/>
            <person name="Huang S."/>
            <person name="Brinkmann H."/>
            <person name="Rohde M."/>
            <person name="Jarek M."/>
            <person name="Friedl T."/>
            <person name="Seufert S."/>
            <person name="Schumacher M."/>
            <person name="Overmann J."/>
            <person name="Neumann-Schaal M."/>
            <person name="Petersen J."/>
        </authorList>
    </citation>
    <scope>NUCLEOTIDE SEQUENCE [LARGE SCALE GENOMIC DNA]</scope>
    <source>
        <strain evidence="1 2">SAG 1403-4b</strain>
    </source>
</reference>
<name>A0A433UNH6_ANAVA</name>
<evidence type="ECO:0000313" key="2">
    <source>
        <dbReference type="Proteomes" id="UP000276103"/>
    </source>
</evidence>
<proteinExistence type="predicted"/>
<keyword evidence="2" id="KW-1185">Reference proteome</keyword>
<organism evidence="1 2">
    <name type="scientific">Trichormus variabilis SAG 1403-4b</name>
    <dbReference type="NCBI Taxonomy" id="447716"/>
    <lineage>
        <taxon>Bacteria</taxon>
        <taxon>Bacillati</taxon>
        <taxon>Cyanobacteriota</taxon>
        <taxon>Cyanophyceae</taxon>
        <taxon>Nostocales</taxon>
        <taxon>Nostocaceae</taxon>
        <taxon>Trichormus</taxon>
    </lineage>
</organism>
<dbReference type="Proteomes" id="UP000276103">
    <property type="component" value="Unassembled WGS sequence"/>
</dbReference>
<gene>
    <name evidence="1" type="ORF">DSM107003_30750</name>
</gene>
<protein>
    <submittedName>
        <fullName evidence="1">Uncharacterized protein</fullName>
    </submittedName>
</protein>
<evidence type="ECO:0000313" key="1">
    <source>
        <dbReference type="EMBL" id="RUS95372.1"/>
    </source>
</evidence>